<dbReference type="Proteomes" id="UP000306973">
    <property type="component" value="Unassembled WGS sequence"/>
</dbReference>
<dbReference type="RefSeq" id="WP_138181883.1">
    <property type="nucleotide sequence ID" value="NZ_VBUI01000019.1"/>
</dbReference>
<dbReference type="EMBL" id="VBUI01000019">
    <property type="protein sequence ID" value="TLF48567.1"/>
    <property type="molecule type" value="Genomic_DNA"/>
</dbReference>
<proteinExistence type="predicted"/>
<dbReference type="SUPFAM" id="SSF89447">
    <property type="entry name" value="AbrB/MazE/MraZ-like"/>
    <property type="match status" value="1"/>
</dbReference>
<dbReference type="InterPro" id="IPR039052">
    <property type="entry name" value="Antitox_PemI-like"/>
</dbReference>
<protein>
    <submittedName>
        <fullName evidence="2">Antitoxin</fullName>
    </submittedName>
</protein>
<dbReference type="SMART" id="SM00966">
    <property type="entry name" value="SpoVT_AbrB"/>
    <property type="match status" value="1"/>
</dbReference>
<dbReference type="GO" id="GO:0003677">
    <property type="term" value="F:DNA binding"/>
    <property type="evidence" value="ECO:0007669"/>
    <property type="project" value="InterPro"/>
</dbReference>
<feature type="domain" description="SpoVT-AbrB" evidence="1">
    <location>
        <begin position="7"/>
        <end position="52"/>
    </location>
</feature>
<dbReference type="AlphaFoldDB" id="A0A5R8MER2"/>
<accession>A0A5R8MER2</accession>
<comment type="caution">
    <text evidence="2">The sequence shown here is derived from an EMBL/GenBank/DDBJ whole genome shotgun (WGS) entry which is preliminary data.</text>
</comment>
<dbReference type="PANTHER" id="PTHR40516">
    <property type="entry name" value="ANTITOXIN CHPS-RELATED"/>
    <property type="match status" value="1"/>
</dbReference>
<reference evidence="2 3" key="1">
    <citation type="journal article" date="2007" name="Int. J. Syst. Evol. Microbiol.">
        <title>Halomonas saccharevitans sp. nov., Halomonas arcis sp. nov. and Halomonas subterranea sp. nov., halophilic bacteria isolated from hypersaline environments of China.</title>
        <authorList>
            <person name="Xu X.W."/>
            <person name="Wu Y.H."/>
            <person name="Zhou Z."/>
            <person name="Wang C.S."/>
            <person name="Zhou Y.G."/>
            <person name="Zhang H.B."/>
            <person name="Wang Y."/>
            <person name="Wu M."/>
        </authorList>
    </citation>
    <scope>NUCLEOTIDE SEQUENCE [LARGE SCALE GENOMIC DNA]</scope>
    <source>
        <strain evidence="2 3">TBZ3</strain>
    </source>
</reference>
<evidence type="ECO:0000313" key="3">
    <source>
        <dbReference type="Proteomes" id="UP000306973"/>
    </source>
</evidence>
<keyword evidence="3" id="KW-1185">Reference proteome</keyword>
<evidence type="ECO:0000259" key="1">
    <source>
        <dbReference type="SMART" id="SM00966"/>
    </source>
</evidence>
<dbReference type="GO" id="GO:0097351">
    <property type="term" value="F:toxin sequestering activity"/>
    <property type="evidence" value="ECO:0007669"/>
    <property type="project" value="InterPro"/>
</dbReference>
<sequence>MSTTNLRRVGGSIMMAVPRALLDQLHLHAGSQVEIEIDHGRLVVEPAKPHYSLEELLAQCDTTADMSADEREWLDAEPVGRELL</sequence>
<dbReference type="InterPro" id="IPR037914">
    <property type="entry name" value="SpoVT-AbrB_sf"/>
</dbReference>
<dbReference type="Pfam" id="PF04014">
    <property type="entry name" value="MazE_antitoxin"/>
    <property type="match status" value="1"/>
</dbReference>
<dbReference type="Gene3D" id="2.10.260.10">
    <property type="match status" value="1"/>
</dbReference>
<dbReference type="OrthoDB" id="9795766at2"/>
<evidence type="ECO:0000313" key="2">
    <source>
        <dbReference type="EMBL" id="TLF48567.1"/>
    </source>
</evidence>
<name>A0A5R8MER2_9GAMM</name>
<gene>
    <name evidence="2" type="ORF">FEI13_12640</name>
</gene>
<organism evidence="2 3">
    <name type="scientific">Halomonas urmiana</name>
    <dbReference type="NCBI Taxonomy" id="490901"/>
    <lineage>
        <taxon>Bacteria</taxon>
        <taxon>Pseudomonadati</taxon>
        <taxon>Pseudomonadota</taxon>
        <taxon>Gammaproteobacteria</taxon>
        <taxon>Oceanospirillales</taxon>
        <taxon>Halomonadaceae</taxon>
        <taxon>Halomonas</taxon>
    </lineage>
</organism>
<dbReference type="InterPro" id="IPR007159">
    <property type="entry name" value="SpoVT-AbrB_dom"/>
</dbReference>
<dbReference type="PANTHER" id="PTHR40516:SF1">
    <property type="entry name" value="ANTITOXIN CHPS-RELATED"/>
    <property type="match status" value="1"/>
</dbReference>